<protein>
    <submittedName>
        <fullName evidence="1">Uncharacterized protein</fullName>
    </submittedName>
</protein>
<organism evidence="1 2">
    <name type="scientific">Tropilaelaps mercedesae</name>
    <dbReference type="NCBI Taxonomy" id="418985"/>
    <lineage>
        <taxon>Eukaryota</taxon>
        <taxon>Metazoa</taxon>
        <taxon>Ecdysozoa</taxon>
        <taxon>Arthropoda</taxon>
        <taxon>Chelicerata</taxon>
        <taxon>Arachnida</taxon>
        <taxon>Acari</taxon>
        <taxon>Parasitiformes</taxon>
        <taxon>Mesostigmata</taxon>
        <taxon>Gamasina</taxon>
        <taxon>Dermanyssoidea</taxon>
        <taxon>Laelapidae</taxon>
        <taxon>Tropilaelaps</taxon>
    </lineage>
</organism>
<comment type="caution">
    <text evidence="1">The sequence shown here is derived from an EMBL/GenBank/DDBJ whole genome shotgun (WGS) entry which is preliminary data.</text>
</comment>
<dbReference type="InParanoid" id="A0A1V9XPU3"/>
<reference evidence="1 2" key="1">
    <citation type="journal article" date="2017" name="Gigascience">
        <title>Draft genome of the honey bee ectoparasitic mite, Tropilaelaps mercedesae, is shaped by the parasitic life history.</title>
        <authorList>
            <person name="Dong X."/>
            <person name="Armstrong S.D."/>
            <person name="Xia D."/>
            <person name="Makepeace B.L."/>
            <person name="Darby A.C."/>
            <person name="Kadowaki T."/>
        </authorList>
    </citation>
    <scope>NUCLEOTIDE SEQUENCE [LARGE SCALE GENOMIC DNA]</scope>
    <source>
        <strain evidence="1">Wuxi-XJTLU</strain>
    </source>
</reference>
<dbReference type="Proteomes" id="UP000192247">
    <property type="component" value="Unassembled WGS sequence"/>
</dbReference>
<keyword evidence="2" id="KW-1185">Reference proteome</keyword>
<sequence>MKLSAMHSLICCLLKLFSGRI</sequence>
<gene>
    <name evidence="1" type="ORF">BIW11_03249</name>
</gene>
<dbReference type="EMBL" id="MNPL01006278">
    <property type="protein sequence ID" value="OQR75519.1"/>
    <property type="molecule type" value="Genomic_DNA"/>
</dbReference>
<proteinExistence type="predicted"/>
<evidence type="ECO:0000313" key="1">
    <source>
        <dbReference type="EMBL" id="OQR75519.1"/>
    </source>
</evidence>
<name>A0A1V9XPU3_9ACAR</name>
<dbReference type="AlphaFoldDB" id="A0A1V9XPU3"/>
<evidence type="ECO:0000313" key="2">
    <source>
        <dbReference type="Proteomes" id="UP000192247"/>
    </source>
</evidence>
<accession>A0A1V9XPU3</accession>